<proteinExistence type="predicted"/>
<dbReference type="NCBIfam" id="TIGR01636">
    <property type="entry name" value="phage_rinA"/>
    <property type="match status" value="1"/>
</dbReference>
<dbReference type="RefSeq" id="WP_083599524.1">
    <property type="nucleotide sequence ID" value="NZ_FQXO01000025.1"/>
</dbReference>
<sequence length="151" mass="17949">MNYYKATEKFLYNYKPLKISIKNMESELEELEPIGVSAINYENEKTGITYKINKIVENEAIDLISKKELLKDRIEKTKRLVNRIERALETLNDSERKIIEKRYFEAKQWWQIAHAVRYSEFWCREIRKQAVNKIAVSLFGVDVLENDVVAN</sequence>
<evidence type="ECO:0000256" key="1">
    <source>
        <dbReference type="SAM" id="Coils"/>
    </source>
</evidence>
<reference evidence="3" key="1">
    <citation type="submission" date="2016-11" db="EMBL/GenBank/DDBJ databases">
        <authorList>
            <person name="Varghese N."/>
            <person name="Submissions S."/>
        </authorList>
    </citation>
    <scope>NUCLEOTIDE SEQUENCE [LARGE SCALE GENOMIC DNA]</scope>
    <source>
        <strain evidence="3">DSM 13643</strain>
    </source>
</reference>
<dbReference type="OrthoDB" id="1706986at2"/>
<organism evidence="2 3">
    <name type="scientific">Caloranaerobacter azorensis DSM 13643</name>
    <dbReference type="NCBI Taxonomy" id="1121264"/>
    <lineage>
        <taxon>Bacteria</taxon>
        <taxon>Bacillati</taxon>
        <taxon>Bacillota</taxon>
        <taxon>Tissierellia</taxon>
        <taxon>Tissierellales</taxon>
        <taxon>Thermohalobacteraceae</taxon>
        <taxon>Caloranaerobacter</taxon>
    </lineage>
</organism>
<accession>A0A1M5TVG7</accession>
<evidence type="ECO:0000313" key="2">
    <source>
        <dbReference type="EMBL" id="SHH54620.1"/>
    </source>
</evidence>
<dbReference type="AlphaFoldDB" id="A0A1M5TVG7"/>
<dbReference type="SUPFAM" id="SSF88659">
    <property type="entry name" value="Sigma3 and sigma4 domains of RNA polymerase sigma factors"/>
    <property type="match status" value="1"/>
</dbReference>
<dbReference type="Gene3D" id="1.20.140.160">
    <property type="match status" value="1"/>
</dbReference>
<feature type="coiled-coil region" evidence="1">
    <location>
        <begin position="67"/>
        <end position="97"/>
    </location>
</feature>
<dbReference type="EMBL" id="FQXO01000025">
    <property type="protein sequence ID" value="SHH54620.1"/>
    <property type="molecule type" value="Genomic_DNA"/>
</dbReference>
<evidence type="ECO:0000313" key="3">
    <source>
        <dbReference type="Proteomes" id="UP000183967"/>
    </source>
</evidence>
<gene>
    <name evidence="2" type="ORF">SAMN02745135_01153</name>
</gene>
<keyword evidence="3" id="KW-1185">Reference proteome</keyword>
<protein>
    <submittedName>
        <fullName evidence="2">Phage transcriptional activator, RinA family</fullName>
    </submittedName>
</protein>
<dbReference type="InterPro" id="IPR013324">
    <property type="entry name" value="RNA_pol_sigma_r3/r4-like"/>
</dbReference>
<keyword evidence="1" id="KW-0175">Coiled coil</keyword>
<dbReference type="Proteomes" id="UP000183967">
    <property type="component" value="Unassembled WGS sequence"/>
</dbReference>
<name>A0A1M5TVG7_9FIRM</name>
<dbReference type="InterPro" id="IPR006523">
    <property type="entry name" value="RinA"/>
</dbReference>